<proteinExistence type="inferred from homology"/>
<evidence type="ECO:0000256" key="3">
    <source>
        <dbReference type="ARBA" id="ARBA00057914"/>
    </source>
</evidence>
<dbReference type="PANTHER" id="PTHR12674:SF2">
    <property type="entry name" value="PREFOLDIN SUBUNIT 5"/>
    <property type="match status" value="1"/>
</dbReference>
<dbReference type="InterPro" id="IPR009053">
    <property type="entry name" value="Prefoldin"/>
</dbReference>
<dbReference type="HAMAP" id="MF_00308">
    <property type="entry name" value="PfdA"/>
    <property type="match status" value="1"/>
</dbReference>
<dbReference type="Ensembl" id="ENSCSRT00000004827.1">
    <property type="protein sequence ID" value="ENSCSRP00000004676.1"/>
    <property type="gene ID" value="ENSCSRG00000003555.1"/>
</dbReference>
<evidence type="ECO:0000313" key="6">
    <source>
        <dbReference type="Proteomes" id="UP000694403"/>
    </source>
</evidence>
<dbReference type="GO" id="GO:0005737">
    <property type="term" value="C:cytoplasm"/>
    <property type="evidence" value="ECO:0007669"/>
    <property type="project" value="TreeGrafter"/>
</dbReference>
<dbReference type="SUPFAM" id="SSF46579">
    <property type="entry name" value="Prefoldin"/>
    <property type="match status" value="1"/>
</dbReference>
<keyword evidence="2" id="KW-0143">Chaperone</keyword>
<dbReference type="FunFam" id="1.10.287.370:FF:000004">
    <property type="entry name" value="Probable prefoldin subunit 5"/>
    <property type="match status" value="1"/>
</dbReference>
<protein>
    <recommendedName>
        <fullName evidence="4">Prefoldin subunit 5</fullName>
    </recommendedName>
</protein>
<reference evidence="5" key="2">
    <citation type="submission" date="2025-09" db="UniProtKB">
        <authorList>
            <consortium name="Ensembl"/>
        </authorList>
    </citation>
    <scope>IDENTIFICATION</scope>
</reference>
<dbReference type="InterPro" id="IPR011599">
    <property type="entry name" value="PFD_alpha_archaea"/>
</dbReference>
<dbReference type="GO" id="GO:0016272">
    <property type="term" value="C:prefoldin complex"/>
    <property type="evidence" value="ECO:0007669"/>
    <property type="project" value="InterPro"/>
</dbReference>
<dbReference type="GO" id="GO:1990114">
    <property type="term" value="P:RNA polymerase II core complex assembly"/>
    <property type="evidence" value="ECO:0007669"/>
    <property type="project" value="TreeGrafter"/>
</dbReference>
<evidence type="ECO:0000256" key="4">
    <source>
        <dbReference type="ARBA" id="ARBA00067452"/>
    </source>
</evidence>
<dbReference type="PANTHER" id="PTHR12674">
    <property type="entry name" value="PREFOLDIN SUBUNIT 5"/>
    <property type="match status" value="1"/>
</dbReference>
<accession>A0A8C3RV40</accession>
<dbReference type="GO" id="GO:1990115">
    <property type="term" value="P:RNA polymerase III assembly"/>
    <property type="evidence" value="ECO:0007669"/>
    <property type="project" value="TreeGrafter"/>
</dbReference>
<dbReference type="Proteomes" id="UP000694403">
    <property type="component" value="Unplaced"/>
</dbReference>
<dbReference type="Pfam" id="PF02996">
    <property type="entry name" value="Prefoldin"/>
    <property type="match status" value="1"/>
</dbReference>
<comment type="function">
    <text evidence="3">Binds specifically to cytosolic chaperonin (c-CPN) and transfers target proteins to it. Binds to nascent polypeptide chain and promotes folding in an environment in which there are many competing pathways for nonnative proteins. Represses the transcriptional activity of MYC.</text>
</comment>
<comment type="similarity">
    <text evidence="1">Belongs to the prefoldin subunit alpha family.</text>
</comment>
<dbReference type="InterPro" id="IPR004127">
    <property type="entry name" value="Prefoldin_subunit_alpha"/>
</dbReference>
<dbReference type="GO" id="GO:0006457">
    <property type="term" value="P:protein folding"/>
    <property type="evidence" value="ECO:0007669"/>
    <property type="project" value="InterPro"/>
</dbReference>
<name>A0A8C3RV40_CHESE</name>
<dbReference type="GO" id="GO:0051082">
    <property type="term" value="F:unfolded protein binding"/>
    <property type="evidence" value="ECO:0007669"/>
    <property type="project" value="InterPro"/>
</dbReference>
<dbReference type="NCBIfam" id="TIGR00293">
    <property type="entry name" value="prefoldin subunit alpha"/>
    <property type="match status" value="1"/>
</dbReference>
<evidence type="ECO:0000256" key="2">
    <source>
        <dbReference type="ARBA" id="ARBA00023186"/>
    </source>
</evidence>
<evidence type="ECO:0000313" key="5">
    <source>
        <dbReference type="Ensembl" id="ENSCSRP00000004676.1"/>
    </source>
</evidence>
<sequence length="155" mass="17260">MAQQVNITELTLPQLEVLKNQLDQEVEFLSSSIAQLKVVQTKYVEAKDCLNVLNKSNEGKELLVPLTSSMYVPGKLSDVGHVLVDVGTGYYVEKTADNARDFFKRKIDFLTKQMEKIQPALQEKHAMKQAVMEMMSQKIQQLTAIGASQAAATKA</sequence>
<evidence type="ECO:0000256" key="1">
    <source>
        <dbReference type="ARBA" id="ARBA00010048"/>
    </source>
</evidence>
<dbReference type="GO" id="GO:1990113">
    <property type="term" value="P:RNA polymerase I assembly"/>
    <property type="evidence" value="ECO:0007669"/>
    <property type="project" value="TreeGrafter"/>
</dbReference>
<dbReference type="AlphaFoldDB" id="A0A8C3RV40"/>
<dbReference type="CDD" id="cd23157">
    <property type="entry name" value="Prefoldin_5"/>
    <property type="match status" value="1"/>
</dbReference>
<dbReference type="OrthoDB" id="10267474at2759"/>
<reference evidence="5" key="1">
    <citation type="submission" date="2025-08" db="UniProtKB">
        <authorList>
            <consortium name="Ensembl"/>
        </authorList>
    </citation>
    <scope>IDENTIFICATION</scope>
</reference>
<keyword evidence="6" id="KW-1185">Reference proteome</keyword>
<dbReference type="Gene3D" id="1.10.287.370">
    <property type="match status" value="1"/>
</dbReference>
<organism evidence="5 6">
    <name type="scientific">Chelydra serpentina</name>
    <name type="common">Snapping turtle</name>
    <name type="synonym">Testudo serpentina</name>
    <dbReference type="NCBI Taxonomy" id="8475"/>
    <lineage>
        <taxon>Eukaryota</taxon>
        <taxon>Metazoa</taxon>
        <taxon>Chordata</taxon>
        <taxon>Craniata</taxon>
        <taxon>Vertebrata</taxon>
        <taxon>Euteleostomi</taxon>
        <taxon>Archelosauria</taxon>
        <taxon>Testudinata</taxon>
        <taxon>Testudines</taxon>
        <taxon>Cryptodira</taxon>
        <taxon>Durocryptodira</taxon>
        <taxon>Americhelydia</taxon>
        <taxon>Chelydroidea</taxon>
        <taxon>Chelydridae</taxon>
        <taxon>Chelydra</taxon>
    </lineage>
</organism>